<gene>
    <name evidence="1" type="ORF">DC346_06390</name>
</gene>
<evidence type="ECO:0000313" key="2">
    <source>
        <dbReference type="Proteomes" id="UP000253688"/>
    </source>
</evidence>
<reference evidence="1 2" key="1">
    <citation type="submission" date="2018-04" db="EMBL/GenBank/DDBJ databases">
        <title>Acinetobacter junii Genome sequencing and assembly.</title>
        <authorList>
            <person name="Su J."/>
            <person name="Rensing C."/>
            <person name="Mazhar H.S."/>
        </authorList>
    </citation>
    <scope>NUCLEOTIDE SEQUENCE [LARGE SCALE GENOMIC DNA]</scope>
    <source>
        <strain evidence="1 2">SC22</strain>
    </source>
</reference>
<name>A0A365PJZ3_ACIJU</name>
<dbReference type="EMBL" id="QEWH01000032">
    <property type="protein sequence ID" value="RBA48499.1"/>
    <property type="molecule type" value="Genomic_DNA"/>
</dbReference>
<dbReference type="Proteomes" id="UP000253688">
    <property type="component" value="Unassembled WGS sequence"/>
</dbReference>
<organism evidence="1 2">
    <name type="scientific">Acinetobacter junii</name>
    <dbReference type="NCBI Taxonomy" id="40215"/>
    <lineage>
        <taxon>Bacteria</taxon>
        <taxon>Pseudomonadati</taxon>
        <taxon>Pseudomonadota</taxon>
        <taxon>Gammaproteobacteria</taxon>
        <taxon>Moraxellales</taxon>
        <taxon>Moraxellaceae</taxon>
        <taxon>Acinetobacter</taxon>
    </lineage>
</organism>
<dbReference type="RefSeq" id="WP_112987412.1">
    <property type="nucleotide sequence ID" value="NZ_CP131470.1"/>
</dbReference>
<proteinExistence type="predicted"/>
<protein>
    <recommendedName>
        <fullName evidence="3">Cobalt transporter</fullName>
    </recommendedName>
</protein>
<dbReference type="AlphaFoldDB" id="A0A365PJZ3"/>
<evidence type="ECO:0000313" key="1">
    <source>
        <dbReference type="EMBL" id="RBA48499.1"/>
    </source>
</evidence>
<evidence type="ECO:0008006" key="3">
    <source>
        <dbReference type="Google" id="ProtNLM"/>
    </source>
</evidence>
<comment type="caution">
    <text evidence="1">The sequence shown here is derived from an EMBL/GenBank/DDBJ whole genome shotgun (WGS) entry which is preliminary data.</text>
</comment>
<dbReference type="STRING" id="40215.BVL33_05045"/>
<sequence length="164" mass="19597">MALEQQNNQITAITDSLKKISNQSSFLDSQRSNNSSMQVSYYYIPLMKDDQDVQRIRKALIPFSEVLIEHHIDLNCKHLTLYHRDDLSQLTYKLECLNLGVELQQTMSHYEPIQIMIDRHKDSIQEESIDSSKHNYFYQFQIFLKTIFQHLNQWMNAIRNKRDK</sequence>
<accession>A0A365PJZ3</accession>